<dbReference type="GO" id="GO:0140662">
    <property type="term" value="F:ATP-dependent protein folding chaperone"/>
    <property type="evidence" value="ECO:0007669"/>
    <property type="project" value="InterPro"/>
</dbReference>
<dbReference type="InterPro" id="IPR018181">
    <property type="entry name" value="Heat_shock_70_CS"/>
</dbReference>
<dbReference type="AlphaFoldDB" id="A0A1I1I338"/>
<evidence type="ECO:0000256" key="8">
    <source>
        <dbReference type="HAMAP-Rule" id="MF_00332"/>
    </source>
</evidence>
<dbReference type="FunFam" id="1.20.1270.10:FF:000001">
    <property type="entry name" value="Molecular chaperone DnaK"/>
    <property type="match status" value="1"/>
</dbReference>
<dbReference type="CDD" id="cd10234">
    <property type="entry name" value="ASKHA_NBD_HSP70_DnaK-like"/>
    <property type="match status" value="1"/>
</dbReference>
<dbReference type="Pfam" id="PF00012">
    <property type="entry name" value="HSP70"/>
    <property type="match status" value="1"/>
</dbReference>
<feature type="modified residue" description="Phosphothreonine; by autocatalysis" evidence="8">
    <location>
        <position position="199"/>
    </location>
</feature>
<evidence type="ECO:0000256" key="2">
    <source>
        <dbReference type="ARBA" id="ARBA00014415"/>
    </source>
</evidence>
<organism evidence="11 12">
    <name type="scientific">Marinospirillum celere</name>
    <dbReference type="NCBI Taxonomy" id="1122252"/>
    <lineage>
        <taxon>Bacteria</taxon>
        <taxon>Pseudomonadati</taxon>
        <taxon>Pseudomonadota</taxon>
        <taxon>Gammaproteobacteria</taxon>
        <taxon>Oceanospirillales</taxon>
        <taxon>Oceanospirillaceae</taxon>
        <taxon>Marinospirillum</taxon>
    </lineage>
</organism>
<keyword evidence="6 8" id="KW-0346">Stress response</keyword>
<dbReference type="PANTHER" id="PTHR19375">
    <property type="entry name" value="HEAT SHOCK PROTEIN 70KDA"/>
    <property type="match status" value="1"/>
</dbReference>
<dbReference type="RefSeq" id="WP_091963319.1">
    <property type="nucleotide sequence ID" value="NZ_FOLH01000004.1"/>
</dbReference>
<dbReference type="GO" id="GO:0051082">
    <property type="term" value="F:unfolded protein binding"/>
    <property type="evidence" value="ECO:0007669"/>
    <property type="project" value="InterPro"/>
</dbReference>
<dbReference type="SUPFAM" id="SSF100934">
    <property type="entry name" value="Heat shock protein 70kD (HSP70), C-terminal subdomain"/>
    <property type="match status" value="1"/>
</dbReference>
<dbReference type="FunFam" id="3.90.640.10:FF:000003">
    <property type="entry name" value="Molecular chaperone DnaK"/>
    <property type="match status" value="1"/>
</dbReference>
<dbReference type="SUPFAM" id="SSF53067">
    <property type="entry name" value="Actin-like ATPase domain"/>
    <property type="match status" value="2"/>
</dbReference>
<evidence type="ECO:0000256" key="7">
    <source>
        <dbReference type="ARBA" id="ARBA00023186"/>
    </source>
</evidence>
<name>A0A1I1I338_9GAMM</name>
<dbReference type="InterPro" id="IPR029048">
    <property type="entry name" value="HSP70_C_sf"/>
</dbReference>
<evidence type="ECO:0000256" key="3">
    <source>
        <dbReference type="ARBA" id="ARBA00022553"/>
    </source>
</evidence>
<dbReference type="InterPro" id="IPR013126">
    <property type="entry name" value="Hsp_70_fam"/>
</dbReference>
<comment type="similarity">
    <text evidence="1 8 9">Belongs to the heat shock protein 70 family.</text>
</comment>
<dbReference type="InterPro" id="IPR012725">
    <property type="entry name" value="Chaperone_DnaK"/>
</dbReference>
<feature type="region of interest" description="Disordered" evidence="10">
    <location>
        <begin position="607"/>
        <end position="644"/>
    </location>
</feature>
<comment type="function">
    <text evidence="8">Acts as a chaperone.</text>
</comment>
<reference evidence="11 12" key="1">
    <citation type="submission" date="2016-10" db="EMBL/GenBank/DDBJ databases">
        <authorList>
            <person name="de Groot N.N."/>
        </authorList>
    </citation>
    <scope>NUCLEOTIDE SEQUENCE [LARGE SCALE GENOMIC DNA]</scope>
    <source>
        <strain evidence="11 12">DSM 18438</strain>
    </source>
</reference>
<dbReference type="FunFam" id="3.30.420.40:FF:000004">
    <property type="entry name" value="Molecular chaperone DnaK"/>
    <property type="match status" value="1"/>
</dbReference>
<dbReference type="Gene3D" id="3.30.420.40">
    <property type="match status" value="2"/>
</dbReference>
<feature type="compositionally biased region" description="Low complexity" evidence="10">
    <location>
        <begin position="607"/>
        <end position="618"/>
    </location>
</feature>
<dbReference type="SUPFAM" id="SSF100920">
    <property type="entry name" value="Heat shock protein 70kD (HSP70), peptide-binding domain"/>
    <property type="match status" value="1"/>
</dbReference>
<evidence type="ECO:0000313" key="11">
    <source>
        <dbReference type="EMBL" id="SFC30849.1"/>
    </source>
</evidence>
<dbReference type="OrthoDB" id="9766019at2"/>
<dbReference type="InterPro" id="IPR043129">
    <property type="entry name" value="ATPase_NBD"/>
</dbReference>
<dbReference type="Gene3D" id="1.20.1270.10">
    <property type="match status" value="1"/>
</dbReference>
<evidence type="ECO:0000256" key="4">
    <source>
        <dbReference type="ARBA" id="ARBA00022741"/>
    </source>
</evidence>
<sequence>MGRIIGIDLGTTNSCVAVLDGDKPKVIENGEGGRTTPSIIAYTEEGEILVGQSAKRQAVTNPHNTLYAVKRLIGRQFDEEVVQKDIKMVPYKIVKADNNDAWVEVKGKKMAPPQISAEVLKKMKKTAEDYLGEEVTEAVITVPAYFNDSQRQATKDAGRIAGLEVKRIINEPTAAALAYGMDKSRGDKTIAVYDLGGGTFDISIIEVADVDGETQFEVLATNGDTFLGGEDFDLRLIDYLVDEFKKDSGIDLKGDPLAMQRLKEAAEKAKIELSASQQTEVNLPYVTADQSGPKHLNVKVSRAKLEALVEELVERSLAPCRTALKDAGVSASEIDDVILVGGQTRMPQVQAKVAEFFGKDARKDVNPDEAVAVGAAIQGAVLSGDVKDVLLLDVTPLTLGIETMGGVMTSLIEKNTTIPTKKSQVFSTAEDNQNAVTIHVLQGERKQAAQNKSLGRFDLADIPPSPRGVPQIEVTFDLDANGILNVSAKDKATGKEQSIVIKASSGLTDEEIEQMERDAEAHAEEDKKFEELVQARNQADGMIHATRKTLADVGDKAEASEKEAIEKAITELEEALKSDDKEQIEAKTQALTEASGGLAQKLYAEQAQQAEGAAGAEEAQAEDAAKGPDDAVDAEFEEVKDDKK</sequence>
<evidence type="ECO:0000313" key="12">
    <source>
        <dbReference type="Proteomes" id="UP000199058"/>
    </source>
</evidence>
<dbReference type="FunFam" id="2.60.34.10:FF:000014">
    <property type="entry name" value="Chaperone protein DnaK HSP70"/>
    <property type="match status" value="1"/>
</dbReference>
<dbReference type="InterPro" id="IPR029047">
    <property type="entry name" value="HSP70_peptide-bd_sf"/>
</dbReference>
<evidence type="ECO:0000256" key="5">
    <source>
        <dbReference type="ARBA" id="ARBA00022840"/>
    </source>
</evidence>
<evidence type="ECO:0000256" key="1">
    <source>
        <dbReference type="ARBA" id="ARBA00007381"/>
    </source>
</evidence>
<dbReference type="HAMAP" id="MF_00332">
    <property type="entry name" value="DnaK"/>
    <property type="match status" value="1"/>
</dbReference>
<proteinExistence type="evidence at transcript level"/>
<gene>
    <name evidence="8" type="primary">dnaK</name>
    <name evidence="11" type="ORF">SAMN05660443_2176</name>
</gene>
<dbReference type="PROSITE" id="PS01036">
    <property type="entry name" value="HSP70_3"/>
    <property type="match status" value="1"/>
</dbReference>
<dbReference type="PROSITE" id="PS00329">
    <property type="entry name" value="HSP70_2"/>
    <property type="match status" value="1"/>
</dbReference>
<keyword evidence="7 8" id="KW-0143">Chaperone</keyword>
<evidence type="ECO:0000256" key="6">
    <source>
        <dbReference type="ARBA" id="ARBA00023016"/>
    </source>
</evidence>
<keyword evidence="5 8" id="KW-0067">ATP-binding</keyword>
<dbReference type="NCBIfam" id="NF003520">
    <property type="entry name" value="PRK05183.1"/>
    <property type="match status" value="1"/>
</dbReference>
<dbReference type="PROSITE" id="PS00297">
    <property type="entry name" value="HSP70_1"/>
    <property type="match status" value="1"/>
</dbReference>
<dbReference type="NCBIfam" id="NF001413">
    <property type="entry name" value="PRK00290.1"/>
    <property type="match status" value="1"/>
</dbReference>
<dbReference type="NCBIfam" id="TIGR02350">
    <property type="entry name" value="prok_dnaK"/>
    <property type="match status" value="1"/>
</dbReference>
<dbReference type="PRINTS" id="PR00301">
    <property type="entry name" value="HEATSHOCK70"/>
</dbReference>
<keyword evidence="4 8" id="KW-0547">Nucleotide-binding</keyword>
<keyword evidence="12" id="KW-1185">Reference proteome</keyword>
<evidence type="ECO:0000256" key="10">
    <source>
        <dbReference type="SAM" id="MobiDB-lite"/>
    </source>
</evidence>
<dbReference type="EMBL" id="FOLH01000004">
    <property type="protein sequence ID" value="SFC30849.1"/>
    <property type="molecule type" value="Genomic_DNA"/>
</dbReference>
<dbReference type="Proteomes" id="UP000199058">
    <property type="component" value="Unassembled WGS sequence"/>
</dbReference>
<dbReference type="Gene3D" id="2.60.34.10">
    <property type="entry name" value="Substrate Binding Domain Of DNAk, Chain A, domain 1"/>
    <property type="match status" value="1"/>
</dbReference>
<accession>A0A1I1I338</accession>
<comment type="induction">
    <text evidence="8">By stress conditions e.g. heat shock.</text>
</comment>
<evidence type="ECO:0000256" key="9">
    <source>
        <dbReference type="RuleBase" id="RU003322"/>
    </source>
</evidence>
<dbReference type="Gene3D" id="3.90.640.10">
    <property type="entry name" value="Actin, Chain A, domain 4"/>
    <property type="match status" value="1"/>
</dbReference>
<dbReference type="GO" id="GO:0005524">
    <property type="term" value="F:ATP binding"/>
    <property type="evidence" value="ECO:0007669"/>
    <property type="project" value="UniProtKB-UniRule"/>
</dbReference>
<protein>
    <recommendedName>
        <fullName evidence="2 8">Chaperone protein DnaK</fullName>
    </recommendedName>
    <alternativeName>
        <fullName evidence="8">HSP70</fullName>
    </alternativeName>
    <alternativeName>
        <fullName evidence="8">Heat shock 70 kDa protein</fullName>
    </alternativeName>
    <alternativeName>
        <fullName evidence="8">Heat shock protein 70</fullName>
    </alternativeName>
</protein>
<dbReference type="STRING" id="1122252.SAMN05660443_2176"/>
<feature type="compositionally biased region" description="Acidic residues" evidence="10">
    <location>
        <begin position="630"/>
        <end position="644"/>
    </location>
</feature>
<keyword evidence="3 8" id="KW-0597">Phosphoprotein</keyword>